<dbReference type="Proteomes" id="UP000230392">
    <property type="component" value="Unassembled WGS sequence"/>
</dbReference>
<evidence type="ECO:0008006" key="3">
    <source>
        <dbReference type="Google" id="ProtNLM"/>
    </source>
</evidence>
<reference evidence="1 2" key="1">
    <citation type="submission" date="2017-09" db="EMBL/GenBank/DDBJ databases">
        <title>Depth-based differentiation of microbial function through sediment-hosted aquifers and enrichment of novel symbionts in the deep terrestrial subsurface.</title>
        <authorList>
            <person name="Probst A.J."/>
            <person name="Ladd B."/>
            <person name="Jarett J.K."/>
            <person name="Geller-Mcgrath D.E."/>
            <person name="Sieber C.M."/>
            <person name="Emerson J.B."/>
            <person name="Anantharaman K."/>
            <person name="Thomas B.C."/>
            <person name="Malmstrom R."/>
            <person name="Stieglmeier M."/>
            <person name="Klingl A."/>
            <person name="Woyke T."/>
            <person name="Ryan C.M."/>
            <person name="Banfield J.F."/>
        </authorList>
    </citation>
    <scope>NUCLEOTIDE SEQUENCE [LARGE SCALE GENOMIC DNA]</scope>
    <source>
        <strain evidence="1">CG23_combo_of_CG06-09_8_20_14_all_48_7</strain>
    </source>
</reference>
<evidence type="ECO:0000313" key="2">
    <source>
        <dbReference type="Proteomes" id="UP000230392"/>
    </source>
</evidence>
<accession>A0A2G9YB22</accession>
<name>A0A2G9YB22_9BACT</name>
<organism evidence="1 2">
    <name type="scientific">bacterium (Candidatus Ratteibacteria) CG23_combo_of_CG06-09_8_20_14_all_48_7</name>
    <dbReference type="NCBI Taxonomy" id="2014292"/>
    <lineage>
        <taxon>Bacteria</taxon>
        <taxon>Candidatus Ratteibacteria</taxon>
    </lineage>
</organism>
<evidence type="ECO:0000313" key="1">
    <source>
        <dbReference type="EMBL" id="PIP16404.1"/>
    </source>
</evidence>
<protein>
    <recommendedName>
        <fullName evidence="3">DNA-directed RNA polymerase</fullName>
    </recommendedName>
</protein>
<sequence length="61" mass="7265">MENEELVLLDKIKPETNIYRLVVTLSEKARRLNRNKLENRRSNPIKEILHEILEGKEPLDI</sequence>
<dbReference type="EMBL" id="PCRF01000116">
    <property type="protein sequence ID" value="PIP16404.1"/>
    <property type="molecule type" value="Genomic_DNA"/>
</dbReference>
<dbReference type="AlphaFoldDB" id="A0A2G9YB22"/>
<gene>
    <name evidence="1" type="ORF">COX46_02435</name>
</gene>
<proteinExistence type="predicted"/>
<comment type="caution">
    <text evidence="1">The sequence shown here is derived from an EMBL/GenBank/DDBJ whole genome shotgun (WGS) entry which is preliminary data.</text>
</comment>